<dbReference type="InterPro" id="IPR013517">
    <property type="entry name" value="FG-GAP"/>
</dbReference>
<keyword evidence="3" id="KW-1185">Reference proteome</keyword>
<organism evidence="2 3">
    <name type="scientific">Adineta ricciae</name>
    <name type="common">Rotifer</name>
    <dbReference type="NCBI Taxonomy" id="249248"/>
    <lineage>
        <taxon>Eukaryota</taxon>
        <taxon>Metazoa</taxon>
        <taxon>Spiralia</taxon>
        <taxon>Gnathifera</taxon>
        <taxon>Rotifera</taxon>
        <taxon>Eurotatoria</taxon>
        <taxon>Bdelloidea</taxon>
        <taxon>Adinetida</taxon>
        <taxon>Adinetidae</taxon>
        <taxon>Adineta</taxon>
    </lineage>
</organism>
<dbReference type="SUPFAM" id="SSF69318">
    <property type="entry name" value="Integrin alpha N-terminal domain"/>
    <property type="match status" value="1"/>
</dbReference>
<evidence type="ECO:0000256" key="1">
    <source>
        <dbReference type="ARBA" id="ARBA00022729"/>
    </source>
</evidence>
<evidence type="ECO:0008006" key="4">
    <source>
        <dbReference type="Google" id="ProtNLM"/>
    </source>
</evidence>
<dbReference type="AlphaFoldDB" id="A0A816G9L5"/>
<sequence length="114" mass="12557">MPRALAADDFNNDGRLDIVVGNQNEKFITLLFGYDRGALGNSIVFVSGEASRLQAVVVSDFNHDTWLDLAVANYGTNDIGILFGRSNGTFERQILYRLTLGSAPYSIALQDFNH</sequence>
<feature type="non-terminal residue" evidence="2">
    <location>
        <position position="1"/>
    </location>
</feature>
<feature type="non-terminal residue" evidence="2">
    <location>
        <position position="114"/>
    </location>
</feature>
<gene>
    <name evidence="2" type="ORF">XAT740_LOCUS58920</name>
</gene>
<name>A0A816G9L5_ADIRI</name>
<dbReference type="Gene3D" id="2.130.10.130">
    <property type="entry name" value="Integrin alpha, N-terminal"/>
    <property type="match status" value="1"/>
</dbReference>
<dbReference type="Proteomes" id="UP000663828">
    <property type="component" value="Unassembled WGS sequence"/>
</dbReference>
<evidence type="ECO:0000313" key="3">
    <source>
        <dbReference type="Proteomes" id="UP000663828"/>
    </source>
</evidence>
<keyword evidence="1" id="KW-0732">Signal</keyword>
<evidence type="ECO:0000313" key="2">
    <source>
        <dbReference type="EMBL" id="CAF1672301.1"/>
    </source>
</evidence>
<protein>
    <recommendedName>
        <fullName evidence="4">VCBS repeat-containing protein</fullName>
    </recommendedName>
</protein>
<comment type="caution">
    <text evidence="2">The sequence shown here is derived from an EMBL/GenBank/DDBJ whole genome shotgun (WGS) entry which is preliminary data.</text>
</comment>
<dbReference type="PANTHER" id="PTHR46580">
    <property type="entry name" value="SENSOR KINASE-RELATED"/>
    <property type="match status" value="1"/>
</dbReference>
<proteinExistence type="predicted"/>
<dbReference type="InterPro" id="IPR028994">
    <property type="entry name" value="Integrin_alpha_N"/>
</dbReference>
<reference evidence="2" key="1">
    <citation type="submission" date="2021-02" db="EMBL/GenBank/DDBJ databases">
        <authorList>
            <person name="Nowell W R."/>
        </authorList>
    </citation>
    <scope>NUCLEOTIDE SEQUENCE</scope>
</reference>
<dbReference type="Pfam" id="PF13517">
    <property type="entry name" value="FG-GAP_3"/>
    <property type="match status" value="1"/>
</dbReference>
<dbReference type="EMBL" id="CAJNOR010013252">
    <property type="protein sequence ID" value="CAF1672301.1"/>
    <property type="molecule type" value="Genomic_DNA"/>
</dbReference>
<accession>A0A816G9L5</accession>